<protein>
    <submittedName>
        <fullName evidence="2">Uncharacterized protein</fullName>
    </submittedName>
</protein>
<feature type="region of interest" description="Disordered" evidence="1">
    <location>
        <begin position="1"/>
        <end position="87"/>
    </location>
</feature>
<name>A0A6A7B7B0_9PLEO</name>
<proteinExistence type="predicted"/>
<dbReference type="PRINTS" id="PR01217">
    <property type="entry name" value="PRICHEXTENSN"/>
</dbReference>
<feature type="compositionally biased region" description="Low complexity" evidence="1">
    <location>
        <begin position="218"/>
        <end position="228"/>
    </location>
</feature>
<reference evidence="2" key="1">
    <citation type="submission" date="2020-01" db="EMBL/GenBank/DDBJ databases">
        <authorList>
            <consortium name="DOE Joint Genome Institute"/>
            <person name="Haridas S."/>
            <person name="Albert R."/>
            <person name="Binder M."/>
            <person name="Bloem J."/>
            <person name="Labutti K."/>
            <person name="Salamov A."/>
            <person name="Andreopoulos B."/>
            <person name="Baker S.E."/>
            <person name="Barry K."/>
            <person name="Bills G."/>
            <person name="Bluhm B.H."/>
            <person name="Cannon C."/>
            <person name="Castanera R."/>
            <person name="Culley D.E."/>
            <person name="Daum C."/>
            <person name="Ezra D."/>
            <person name="Gonzalez J.B."/>
            <person name="Henrissat B."/>
            <person name="Kuo A."/>
            <person name="Liang C."/>
            <person name="Lipzen A."/>
            <person name="Lutzoni F."/>
            <person name="Magnuson J."/>
            <person name="Mondo S."/>
            <person name="Nolan M."/>
            <person name="Ohm R."/>
            <person name="Pangilinan J."/>
            <person name="Park H.-J."/>
            <person name="Ramirez L."/>
            <person name="Alfaro M."/>
            <person name="Sun H."/>
            <person name="Tritt A."/>
            <person name="Yoshinaga Y."/>
            <person name="Zwiers L.-H."/>
            <person name="Turgeon B.G."/>
            <person name="Goodwin S.B."/>
            <person name="Spatafora J.W."/>
            <person name="Crous P.W."/>
            <person name="Grigoriev I.V."/>
        </authorList>
    </citation>
    <scope>NUCLEOTIDE SEQUENCE</scope>
    <source>
        <strain evidence="2">IPT5</strain>
    </source>
</reference>
<evidence type="ECO:0000313" key="2">
    <source>
        <dbReference type="EMBL" id="KAF2851446.1"/>
    </source>
</evidence>
<accession>A0A6A7B7B0</accession>
<feature type="compositionally biased region" description="Polar residues" evidence="1">
    <location>
        <begin position="55"/>
        <end position="67"/>
    </location>
</feature>
<feature type="region of interest" description="Disordered" evidence="1">
    <location>
        <begin position="126"/>
        <end position="153"/>
    </location>
</feature>
<keyword evidence="3" id="KW-1185">Reference proteome</keyword>
<dbReference type="Proteomes" id="UP000799423">
    <property type="component" value="Unassembled WGS sequence"/>
</dbReference>
<feature type="compositionally biased region" description="Low complexity" evidence="1">
    <location>
        <begin position="202"/>
        <end position="211"/>
    </location>
</feature>
<organism evidence="2 3">
    <name type="scientific">Plenodomus tracheiphilus IPT5</name>
    <dbReference type="NCBI Taxonomy" id="1408161"/>
    <lineage>
        <taxon>Eukaryota</taxon>
        <taxon>Fungi</taxon>
        <taxon>Dikarya</taxon>
        <taxon>Ascomycota</taxon>
        <taxon>Pezizomycotina</taxon>
        <taxon>Dothideomycetes</taxon>
        <taxon>Pleosporomycetidae</taxon>
        <taxon>Pleosporales</taxon>
        <taxon>Pleosporineae</taxon>
        <taxon>Leptosphaeriaceae</taxon>
        <taxon>Plenodomus</taxon>
    </lineage>
</organism>
<feature type="compositionally biased region" description="Pro residues" evidence="1">
    <location>
        <begin position="229"/>
        <end position="252"/>
    </location>
</feature>
<dbReference type="AlphaFoldDB" id="A0A6A7B7B0"/>
<evidence type="ECO:0000313" key="3">
    <source>
        <dbReference type="Proteomes" id="UP000799423"/>
    </source>
</evidence>
<gene>
    <name evidence="2" type="ORF">T440DRAFT_507326</name>
</gene>
<feature type="compositionally biased region" description="Low complexity" evidence="1">
    <location>
        <begin position="253"/>
        <end position="267"/>
    </location>
</feature>
<feature type="compositionally biased region" description="Polar residues" evidence="1">
    <location>
        <begin position="1"/>
        <end position="11"/>
    </location>
</feature>
<evidence type="ECO:0000256" key="1">
    <source>
        <dbReference type="SAM" id="MobiDB-lite"/>
    </source>
</evidence>
<dbReference type="EMBL" id="MU006302">
    <property type="protein sequence ID" value="KAF2851446.1"/>
    <property type="molecule type" value="Genomic_DNA"/>
</dbReference>
<sequence length="337" mass="37302">MDHSRYNQPGQLQPEMDSRQHNRFSWQAPLQEEARTYEEPQQHMPPQQPQQPQPSTDVSSRHFSYAQTPAEHRAFVYTSSPNDPPLPQTRISVAASLFTPIDPRPQSMLDPNFVAPPVPQLAYVPPSYSQDEKPPISLPAHHNHNEQQYHHHPAQRMVMPQPAHDPQTNTQQTRHARQMSNLSPINTNLTARPMPPIPPTPQSGTQTSPLPYKTPISATSTTQPNPAQTSPPPTSPRPSPTQPSPQSSPPTRPTAQTASPQPPTNQAKSPTPTCQPRRPKPGPRVAIHAPLPPQPASPASSAPASSTAALRTASLRNHRRKMPRIYWATARPMRIVC</sequence>
<feature type="compositionally biased region" description="Low complexity" evidence="1">
    <location>
        <begin position="297"/>
        <end position="315"/>
    </location>
</feature>
<feature type="region of interest" description="Disordered" evidence="1">
    <location>
        <begin position="185"/>
        <end position="315"/>
    </location>
</feature>
<feature type="compositionally biased region" description="Basic and acidic residues" evidence="1">
    <location>
        <begin position="32"/>
        <end position="41"/>
    </location>
</feature>
<dbReference type="OrthoDB" id="1045822at2759"/>